<accession>A0A0X8NXT2</accession>
<sequence length="75" mass="8179">MAYYQNANELTAITHAAFGQTFGPANPVPHSGIYKCRGCHAEIAANQGDPLPPQNRHQHTAAQGQIRWQLIVATQ</sequence>
<evidence type="ECO:0000313" key="1">
    <source>
        <dbReference type="EMBL" id="AMG36259.1"/>
    </source>
</evidence>
<reference evidence="2" key="1">
    <citation type="submission" date="2015-12" db="EMBL/GenBank/DDBJ databases">
        <title>FDA dAtabase for Regulatory Grade micrObial Sequences (FDA-ARGOS): Supporting development and validation of Infectious Disease Dx tests.</title>
        <authorList>
            <person name="Case J."/>
            <person name="Tallon L."/>
            <person name="Sadzewicz L."/>
            <person name="Sengamalay N."/>
            <person name="Ott S."/>
            <person name="Godinez A."/>
            <person name="Nagaraj S."/>
            <person name="Nadendla S."/>
            <person name="Sichtig H."/>
        </authorList>
    </citation>
    <scope>NUCLEOTIDE SEQUENCE [LARGE SCALE GENOMIC DNA]</scope>
    <source>
        <strain evidence="2">FDAARGOS_147</strain>
    </source>
</reference>
<dbReference type="RefSeq" id="WP_061071933.1">
    <property type="nucleotide sequence ID" value="NZ_CP014060.2"/>
</dbReference>
<gene>
    <name evidence="1" type="ORF">AL504_09595</name>
</gene>
<dbReference type="AlphaFoldDB" id="A0A0X8NXT2"/>
<proteinExistence type="predicted"/>
<protein>
    <submittedName>
        <fullName evidence="1">Protein L</fullName>
    </submittedName>
</protein>
<name>A0A0X8NXT2_ALCXX</name>
<dbReference type="EMBL" id="CP014060">
    <property type="protein sequence ID" value="AMG36259.1"/>
    <property type="molecule type" value="Genomic_DNA"/>
</dbReference>
<evidence type="ECO:0000313" key="2">
    <source>
        <dbReference type="Proteomes" id="UP000060602"/>
    </source>
</evidence>
<organism evidence="1 2">
    <name type="scientific">Alcaligenes xylosoxydans xylosoxydans</name>
    <name type="common">Achromobacter xylosoxidans</name>
    <dbReference type="NCBI Taxonomy" id="85698"/>
    <lineage>
        <taxon>Bacteria</taxon>
        <taxon>Pseudomonadati</taxon>
        <taxon>Pseudomonadota</taxon>
        <taxon>Betaproteobacteria</taxon>
        <taxon>Burkholderiales</taxon>
        <taxon>Alcaligenaceae</taxon>
        <taxon>Achromobacter</taxon>
    </lineage>
</organism>
<dbReference type="Proteomes" id="UP000060602">
    <property type="component" value="Chromosome"/>
</dbReference>